<dbReference type="SMART" id="SM00345">
    <property type="entry name" value="HTH_GNTR"/>
    <property type="match status" value="1"/>
</dbReference>
<dbReference type="InterPro" id="IPR036390">
    <property type="entry name" value="WH_DNA-bd_sf"/>
</dbReference>
<dbReference type="GO" id="GO:0045892">
    <property type="term" value="P:negative regulation of DNA-templated transcription"/>
    <property type="evidence" value="ECO:0007669"/>
    <property type="project" value="TreeGrafter"/>
</dbReference>
<comment type="caution">
    <text evidence="6">The sequence shown here is derived from an EMBL/GenBank/DDBJ whole genome shotgun (WGS) entry which is preliminary data.</text>
</comment>
<keyword evidence="7" id="KW-1185">Reference proteome</keyword>
<dbReference type="PROSITE" id="PS50949">
    <property type="entry name" value="HTH_GNTR"/>
    <property type="match status" value="1"/>
</dbReference>
<proteinExistence type="predicted"/>
<dbReference type="CDD" id="cd07377">
    <property type="entry name" value="WHTH_GntR"/>
    <property type="match status" value="1"/>
</dbReference>
<reference evidence="6" key="1">
    <citation type="journal article" date="2014" name="Int. J. Syst. Evol. Microbiol.">
        <title>Complete genome sequence of Corynebacterium casei LMG S-19264T (=DSM 44701T), isolated from a smear-ripened cheese.</title>
        <authorList>
            <consortium name="US DOE Joint Genome Institute (JGI-PGF)"/>
            <person name="Walter F."/>
            <person name="Albersmeier A."/>
            <person name="Kalinowski J."/>
            <person name="Ruckert C."/>
        </authorList>
    </citation>
    <scope>NUCLEOTIDE SEQUENCE</scope>
    <source>
        <strain evidence="6">CGMCC 4.7110</strain>
    </source>
</reference>
<organism evidence="6 7">
    <name type="scientific">Streptomyces fuscichromogenes</name>
    <dbReference type="NCBI Taxonomy" id="1324013"/>
    <lineage>
        <taxon>Bacteria</taxon>
        <taxon>Bacillati</taxon>
        <taxon>Actinomycetota</taxon>
        <taxon>Actinomycetes</taxon>
        <taxon>Kitasatosporales</taxon>
        <taxon>Streptomycetaceae</taxon>
        <taxon>Streptomyces</taxon>
    </lineage>
</organism>
<dbReference type="InterPro" id="IPR036388">
    <property type="entry name" value="WH-like_DNA-bd_sf"/>
</dbReference>
<gene>
    <name evidence="6" type="ORF">GCM10011578_026550</name>
</gene>
<dbReference type="SUPFAM" id="SSF64288">
    <property type="entry name" value="Chorismate lyase-like"/>
    <property type="match status" value="1"/>
</dbReference>
<dbReference type="Pfam" id="PF07702">
    <property type="entry name" value="UTRA"/>
    <property type="match status" value="1"/>
</dbReference>
<feature type="region of interest" description="Disordered" evidence="4">
    <location>
        <begin position="71"/>
        <end position="101"/>
    </location>
</feature>
<keyword evidence="2" id="KW-0238">DNA-binding</keyword>
<dbReference type="EMBL" id="BMML01000005">
    <property type="protein sequence ID" value="GGN03605.1"/>
    <property type="molecule type" value="Genomic_DNA"/>
</dbReference>
<feature type="compositionally biased region" description="Basic and acidic residues" evidence="4">
    <location>
        <begin position="74"/>
        <end position="92"/>
    </location>
</feature>
<evidence type="ECO:0000256" key="3">
    <source>
        <dbReference type="ARBA" id="ARBA00023163"/>
    </source>
</evidence>
<accession>A0A918CR61</accession>
<evidence type="ECO:0000256" key="4">
    <source>
        <dbReference type="SAM" id="MobiDB-lite"/>
    </source>
</evidence>
<dbReference type="InterPro" id="IPR000524">
    <property type="entry name" value="Tscrpt_reg_HTH_GntR"/>
</dbReference>
<name>A0A918CR61_9ACTN</name>
<evidence type="ECO:0000313" key="7">
    <source>
        <dbReference type="Proteomes" id="UP000653411"/>
    </source>
</evidence>
<keyword evidence="1" id="KW-0805">Transcription regulation</keyword>
<dbReference type="Pfam" id="PF00392">
    <property type="entry name" value="GntR"/>
    <property type="match status" value="1"/>
</dbReference>
<evidence type="ECO:0000259" key="5">
    <source>
        <dbReference type="PROSITE" id="PS50949"/>
    </source>
</evidence>
<sequence>MPKAYEEIADDLRRAIRSGELKPGARLPSEAELARYHGRSVPTVQNALRLLSAEGLIDKRHGSGTFVRRPRTRATRDNERHQWEKDRARMPEATRAQTGATERETGLVIDDLVFFARYRELTAPSDLADAFGVPEGTVLLERTYRTRHTAERAPFSLVTSYLVRGLIAANPELLDETNEPWPGGTQNQLHTVGIEVDRVQERFTARPPTPEEARELDLPAGTSVILLRKTSYDIHDRIVDITTVTLPGDRTELLFTTRLERW</sequence>
<dbReference type="InterPro" id="IPR011663">
    <property type="entry name" value="UTRA"/>
</dbReference>
<dbReference type="PANTHER" id="PTHR44846:SF17">
    <property type="entry name" value="GNTR-FAMILY TRANSCRIPTIONAL REGULATOR"/>
    <property type="match status" value="1"/>
</dbReference>
<dbReference type="Proteomes" id="UP000653411">
    <property type="component" value="Unassembled WGS sequence"/>
</dbReference>
<dbReference type="AlphaFoldDB" id="A0A918CR61"/>
<dbReference type="InterPro" id="IPR028978">
    <property type="entry name" value="Chorismate_lyase_/UTRA_dom_sf"/>
</dbReference>
<protein>
    <submittedName>
        <fullName evidence="6">Transcriptional regulator</fullName>
    </submittedName>
</protein>
<reference evidence="6" key="2">
    <citation type="submission" date="2020-09" db="EMBL/GenBank/DDBJ databases">
        <authorList>
            <person name="Sun Q."/>
            <person name="Zhou Y."/>
        </authorList>
    </citation>
    <scope>NUCLEOTIDE SEQUENCE</scope>
    <source>
        <strain evidence="6">CGMCC 4.7110</strain>
    </source>
</reference>
<evidence type="ECO:0000313" key="6">
    <source>
        <dbReference type="EMBL" id="GGN03605.1"/>
    </source>
</evidence>
<dbReference type="GO" id="GO:0003677">
    <property type="term" value="F:DNA binding"/>
    <property type="evidence" value="ECO:0007669"/>
    <property type="project" value="UniProtKB-KW"/>
</dbReference>
<feature type="domain" description="HTH gntR-type" evidence="5">
    <location>
        <begin position="2"/>
        <end position="70"/>
    </location>
</feature>
<keyword evidence="3" id="KW-0804">Transcription</keyword>
<evidence type="ECO:0000256" key="1">
    <source>
        <dbReference type="ARBA" id="ARBA00023015"/>
    </source>
</evidence>
<dbReference type="GO" id="GO:0003700">
    <property type="term" value="F:DNA-binding transcription factor activity"/>
    <property type="evidence" value="ECO:0007669"/>
    <property type="project" value="InterPro"/>
</dbReference>
<dbReference type="RefSeq" id="WP_189262863.1">
    <property type="nucleotide sequence ID" value="NZ_BMML01000005.1"/>
</dbReference>
<dbReference type="Gene3D" id="3.40.1410.10">
    <property type="entry name" value="Chorismate lyase-like"/>
    <property type="match status" value="1"/>
</dbReference>
<dbReference type="SMART" id="SM00866">
    <property type="entry name" value="UTRA"/>
    <property type="match status" value="1"/>
</dbReference>
<evidence type="ECO:0000256" key="2">
    <source>
        <dbReference type="ARBA" id="ARBA00023125"/>
    </source>
</evidence>
<dbReference type="InterPro" id="IPR050679">
    <property type="entry name" value="Bact_HTH_transcr_reg"/>
</dbReference>
<dbReference type="Gene3D" id="1.10.10.10">
    <property type="entry name" value="Winged helix-like DNA-binding domain superfamily/Winged helix DNA-binding domain"/>
    <property type="match status" value="1"/>
</dbReference>
<dbReference type="SUPFAM" id="SSF46785">
    <property type="entry name" value="Winged helix' DNA-binding domain"/>
    <property type="match status" value="1"/>
</dbReference>
<dbReference type="PANTHER" id="PTHR44846">
    <property type="entry name" value="MANNOSYL-D-GLYCERATE TRANSPORT/METABOLISM SYSTEM REPRESSOR MNGR-RELATED"/>
    <property type="match status" value="1"/>
</dbReference>